<dbReference type="InterPro" id="IPR007353">
    <property type="entry name" value="DUF421"/>
</dbReference>
<protein>
    <recommendedName>
        <fullName evidence="8">YetF C-terminal domain-containing protein</fullName>
    </recommendedName>
</protein>
<evidence type="ECO:0000256" key="7">
    <source>
        <dbReference type="SAM" id="Phobius"/>
    </source>
</evidence>
<comment type="subcellular location">
    <subcellularLocation>
        <location evidence="1">Cell membrane</location>
        <topology evidence="1">Multi-pass membrane protein</topology>
    </subcellularLocation>
</comment>
<keyword evidence="4 7" id="KW-0812">Transmembrane</keyword>
<dbReference type="Pfam" id="PF04239">
    <property type="entry name" value="DUF421"/>
    <property type="match status" value="1"/>
</dbReference>
<evidence type="ECO:0000256" key="5">
    <source>
        <dbReference type="ARBA" id="ARBA00022989"/>
    </source>
</evidence>
<evidence type="ECO:0000259" key="8">
    <source>
        <dbReference type="Pfam" id="PF04239"/>
    </source>
</evidence>
<dbReference type="InterPro" id="IPR023090">
    <property type="entry name" value="UPF0702_alpha/beta_dom_sf"/>
</dbReference>
<keyword evidence="6 7" id="KW-0472">Membrane</keyword>
<evidence type="ECO:0000256" key="1">
    <source>
        <dbReference type="ARBA" id="ARBA00004651"/>
    </source>
</evidence>
<dbReference type="PANTHER" id="PTHR34582">
    <property type="entry name" value="UPF0702 TRANSMEMBRANE PROTEIN YCAP"/>
    <property type="match status" value="1"/>
</dbReference>
<feature type="domain" description="YetF C-terminal" evidence="8">
    <location>
        <begin position="97"/>
        <end position="164"/>
    </location>
</feature>
<dbReference type="STRING" id="454136.NIES2119_07930"/>
<comment type="caution">
    <text evidence="9">The sequence shown here is derived from an EMBL/GenBank/DDBJ whole genome shotgun (WGS) entry which is preliminary data.</text>
</comment>
<comment type="similarity">
    <text evidence="2">Belongs to the UPF0702 family.</text>
</comment>
<evidence type="ECO:0000256" key="3">
    <source>
        <dbReference type="ARBA" id="ARBA00022475"/>
    </source>
</evidence>
<keyword evidence="3" id="KW-1003">Cell membrane</keyword>
<name>A0A1U7INX2_9CYAN</name>
<organism evidence="9 10">
    <name type="scientific">[Phormidium ambiguum] IAM M-71</name>
    <dbReference type="NCBI Taxonomy" id="454136"/>
    <lineage>
        <taxon>Bacteria</taxon>
        <taxon>Bacillati</taxon>
        <taxon>Cyanobacteriota</taxon>
        <taxon>Cyanophyceae</taxon>
        <taxon>Oscillatoriophycideae</taxon>
        <taxon>Aerosakkonematales</taxon>
        <taxon>Aerosakkonemataceae</taxon>
        <taxon>Floridanema</taxon>
    </lineage>
</organism>
<evidence type="ECO:0000313" key="9">
    <source>
        <dbReference type="EMBL" id="OKH39051.1"/>
    </source>
</evidence>
<sequence>MDLLFKIDWYKVFVPSTSVAELFVRGTLVYLMLFAILRFLPNRQIGTVGISDLLVVVLFAEAAQNAMASNYTAISDGLILVGTIIFWSYILNWLGFKFRRFERFLNPPPTPLVINGKMIRQNMEQQLITQDELMSILRKQGVQKMGEVKLAFMEPDGNISVITNLPKSDLSQLPKDKSDDSLKDIDNSMCKNIE</sequence>
<dbReference type="EMBL" id="MRCE01000006">
    <property type="protein sequence ID" value="OKH39051.1"/>
    <property type="molecule type" value="Genomic_DNA"/>
</dbReference>
<dbReference type="AlphaFoldDB" id="A0A1U7INX2"/>
<accession>A0A1U7INX2</accession>
<proteinExistence type="inferred from homology"/>
<evidence type="ECO:0000256" key="6">
    <source>
        <dbReference type="ARBA" id="ARBA00023136"/>
    </source>
</evidence>
<reference evidence="9 10" key="1">
    <citation type="submission" date="2016-11" db="EMBL/GenBank/DDBJ databases">
        <title>Draft Genome Sequences of Nine Cyanobacterial Strains from Diverse Habitats.</title>
        <authorList>
            <person name="Zhu T."/>
            <person name="Hou S."/>
            <person name="Lu X."/>
            <person name="Hess W.R."/>
        </authorList>
    </citation>
    <scope>NUCLEOTIDE SEQUENCE [LARGE SCALE GENOMIC DNA]</scope>
    <source>
        <strain evidence="9 10">IAM M-71</strain>
    </source>
</reference>
<dbReference type="Proteomes" id="UP000185860">
    <property type="component" value="Unassembled WGS sequence"/>
</dbReference>
<evidence type="ECO:0000256" key="2">
    <source>
        <dbReference type="ARBA" id="ARBA00006448"/>
    </source>
</evidence>
<keyword evidence="5 7" id="KW-1133">Transmembrane helix</keyword>
<dbReference type="GO" id="GO:0005886">
    <property type="term" value="C:plasma membrane"/>
    <property type="evidence" value="ECO:0007669"/>
    <property type="project" value="UniProtKB-SubCell"/>
</dbReference>
<gene>
    <name evidence="9" type="ORF">NIES2119_07930</name>
</gene>
<feature type="transmembrane region" description="Helical" evidence="7">
    <location>
        <begin position="22"/>
        <end position="41"/>
    </location>
</feature>
<evidence type="ECO:0000256" key="4">
    <source>
        <dbReference type="ARBA" id="ARBA00022692"/>
    </source>
</evidence>
<dbReference type="Gene3D" id="3.30.240.20">
    <property type="entry name" value="bsu07140 like domains"/>
    <property type="match status" value="1"/>
</dbReference>
<feature type="transmembrane region" description="Helical" evidence="7">
    <location>
        <begin position="53"/>
        <end position="71"/>
    </location>
</feature>
<evidence type="ECO:0000313" key="10">
    <source>
        <dbReference type="Proteomes" id="UP000185860"/>
    </source>
</evidence>
<dbReference type="PANTHER" id="PTHR34582:SF6">
    <property type="entry name" value="UPF0702 TRANSMEMBRANE PROTEIN YCAP"/>
    <property type="match status" value="1"/>
</dbReference>
<dbReference type="OrthoDB" id="9793799at2"/>
<feature type="transmembrane region" description="Helical" evidence="7">
    <location>
        <begin position="77"/>
        <end position="96"/>
    </location>
</feature>